<reference evidence="2 3" key="1">
    <citation type="journal article" date="2010" name="PLoS ONE">
        <title>Genome sequence of Cronobacter sakazakii BAA-894 and comparative genomic hybridization analysis with other Cronobacter species.</title>
        <authorList>
            <person name="Kucerova E."/>
            <person name="Clifton S.W."/>
            <person name="Xia X.Q."/>
            <person name="Long F."/>
            <person name="Porwollik S."/>
            <person name="Fulton L."/>
            <person name="Fronick C."/>
            <person name="Minx P."/>
            <person name="Kyung K."/>
            <person name="Warren W."/>
            <person name="Fulton R."/>
            <person name="Feng D."/>
            <person name="Wollam A."/>
            <person name="Shah N."/>
            <person name="Bhonagiri V."/>
            <person name="Nash W.E."/>
            <person name="Hallsworth-Pepin K."/>
            <person name="Wilson R.K."/>
            <person name="McClelland M."/>
            <person name="Forsythe S.J."/>
        </authorList>
    </citation>
    <scope>NUCLEOTIDE SEQUENCE [LARGE SCALE GENOMIC DNA]</scope>
    <source>
        <strain evidence="2 3">ATCC BAA-894</strain>
    </source>
</reference>
<keyword evidence="1" id="KW-1133">Transmembrane helix</keyword>
<keyword evidence="1" id="KW-0812">Transmembrane</keyword>
<protein>
    <submittedName>
        <fullName evidence="2">Uncharacterized protein</fullName>
    </submittedName>
</protein>
<accession>A7MGH1</accession>
<dbReference type="HOGENOM" id="CLU_2435864_0_0_6"/>
<evidence type="ECO:0000313" key="2">
    <source>
        <dbReference type="EMBL" id="ABU76921.1"/>
    </source>
</evidence>
<dbReference type="Proteomes" id="UP000000260">
    <property type="component" value="Chromosome"/>
</dbReference>
<proteinExistence type="predicted"/>
<dbReference type="KEGG" id="esa:ESA_01667"/>
<evidence type="ECO:0000256" key="1">
    <source>
        <dbReference type="SAM" id="Phobius"/>
    </source>
</evidence>
<gene>
    <name evidence="2" type="ordered locus">ESA_01667</name>
</gene>
<keyword evidence="1" id="KW-0472">Membrane</keyword>
<evidence type="ECO:0000313" key="3">
    <source>
        <dbReference type="Proteomes" id="UP000000260"/>
    </source>
</evidence>
<sequence>MDGEERYAAWNTHAGAGLYGLAADFYPFLQNRHARGLRLVDGAVTDAAGPEYHRLVVFCLYEVASAPLFLSLTAAVVVSVCWRFREAAPV</sequence>
<dbReference type="AlphaFoldDB" id="A7MGH1"/>
<dbReference type="EMBL" id="CP000783">
    <property type="protein sequence ID" value="ABU76921.1"/>
    <property type="molecule type" value="Genomic_DNA"/>
</dbReference>
<organism evidence="2 3">
    <name type="scientific">Cronobacter sakazakii (strain ATCC BAA-894)</name>
    <name type="common">Enterobacter sakazakii</name>
    <dbReference type="NCBI Taxonomy" id="290339"/>
    <lineage>
        <taxon>Bacteria</taxon>
        <taxon>Pseudomonadati</taxon>
        <taxon>Pseudomonadota</taxon>
        <taxon>Gammaproteobacteria</taxon>
        <taxon>Enterobacterales</taxon>
        <taxon>Enterobacteriaceae</taxon>
        <taxon>Cronobacter</taxon>
    </lineage>
</organism>
<name>A7MGH1_CROS8</name>
<keyword evidence="3" id="KW-1185">Reference proteome</keyword>
<feature type="transmembrane region" description="Helical" evidence="1">
    <location>
        <begin position="55"/>
        <end position="82"/>
    </location>
</feature>